<dbReference type="AlphaFoldDB" id="A0A093V4W0"/>
<feature type="signal peptide" evidence="1">
    <location>
        <begin position="1"/>
        <end position="18"/>
    </location>
</feature>
<comment type="caution">
    <text evidence="2">The sequence shown here is derived from an EMBL/GenBank/DDBJ whole genome shotgun (WGS) entry which is preliminary data.</text>
</comment>
<gene>
    <name evidence="2" type="ORF">GQ26_0162340</name>
</gene>
<dbReference type="EMBL" id="JPOX01000016">
    <property type="protein sequence ID" value="KFX47220.1"/>
    <property type="molecule type" value="Genomic_DNA"/>
</dbReference>
<evidence type="ECO:0000313" key="2">
    <source>
        <dbReference type="EMBL" id="KFX47220.1"/>
    </source>
</evidence>
<accession>A0A093V4W0</accession>
<organism evidence="2">
    <name type="scientific">Talaromyces marneffei PM1</name>
    <dbReference type="NCBI Taxonomy" id="1077442"/>
    <lineage>
        <taxon>Eukaryota</taxon>
        <taxon>Fungi</taxon>
        <taxon>Dikarya</taxon>
        <taxon>Ascomycota</taxon>
        <taxon>Pezizomycotina</taxon>
        <taxon>Eurotiomycetes</taxon>
        <taxon>Eurotiomycetidae</taxon>
        <taxon>Eurotiales</taxon>
        <taxon>Trichocomaceae</taxon>
        <taxon>Talaromyces</taxon>
        <taxon>Talaromyces sect. Talaromyces</taxon>
    </lineage>
</organism>
<sequence length="250" mass="25100">MNALAAISLLALAATSFALPNPTPISTALATHGLAVNGAVAVHTVAVALDYANPPKYMTIVVVNSHGDTITTSLDTNPGAPTPASGATGAGTMTNGQTASIAVPTNWIGNMAINDALWGITGDDSLIESNFVDPYGGTVAVADIDVSYVDGFSVAIVCHCGGLSGTAVTGCNKNLFNLNTCPDNDSENACVNPLRSDLSATAPTEFFAPCEGAAYTFPNDSAANSFGTCQTGTYTCCIGAACAANPNQPA</sequence>
<dbReference type="SUPFAM" id="SSF49870">
    <property type="entry name" value="Osmotin, thaumatin-like protein"/>
    <property type="match status" value="1"/>
</dbReference>
<dbReference type="InterPro" id="IPR037176">
    <property type="entry name" value="Osmotin/thaumatin-like_sf"/>
</dbReference>
<reference evidence="2" key="1">
    <citation type="journal article" date="2014" name="PLoS Genet.">
        <title>Signature Gene Expression Reveals Novel Clues to the Molecular Mechanisms of Dimorphic Transition in Penicillium marneffei.</title>
        <authorList>
            <person name="Yang E."/>
            <person name="Wang G."/>
            <person name="Cai J."/>
            <person name="Woo P.C."/>
            <person name="Lau S.K."/>
            <person name="Yuen K.-Y."/>
            <person name="Chow W.-N."/>
            <person name="Lin X."/>
        </authorList>
    </citation>
    <scope>NUCLEOTIDE SEQUENCE [LARGE SCALE GENOMIC DNA]</scope>
    <source>
        <strain evidence="2">PM1</strain>
    </source>
</reference>
<dbReference type="eggNOG" id="ENOG502SIFV">
    <property type="taxonomic scope" value="Eukaryota"/>
</dbReference>
<protein>
    <submittedName>
        <fullName evidence="2">Thaumatin-like protein</fullName>
    </submittedName>
</protein>
<evidence type="ECO:0000256" key="1">
    <source>
        <dbReference type="SAM" id="SignalP"/>
    </source>
</evidence>
<keyword evidence="1" id="KW-0732">Signal</keyword>
<feature type="chain" id="PRO_5001888058" evidence="1">
    <location>
        <begin position="19"/>
        <end position="250"/>
    </location>
</feature>
<proteinExistence type="predicted"/>
<name>A0A093V4W0_TALMA</name>
<dbReference type="HOGENOM" id="CLU_079680_1_0_1"/>